<dbReference type="GO" id="GO:0016874">
    <property type="term" value="F:ligase activity"/>
    <property type="evidence" value="ECO:0007669"/>
    <property type="project" value="UniProtKB-KW"/>
</dbReference>
<dbReference type="AlphaFoldDB" id="A0A845DV67"/>
<dbReference type="PANTHER" id="PTHR43585">
    <property type="entry name" value="FUMIPYRROLE BIOSYNTHESIS PROTEIN C"/>
    <property type="match status" value="1"/>
</dbReference>
<evidence type="ECO:0000259" key="5">
    <source>
        <dbReference type="PROSITE" id="PS50975"/>
    </source>
</evidence>
<dbReference type="PROSITE" id="PS50975">
    <property type="entry name" value="ATP_GRASP"/>
    <property type="match status" value="1"/>
</dbReference>
<dbReference type="InterPro" id="IPR052032">
    <property type="entry name" value="ATP-dep_AA_Ligase"/>
</dbReference>
<dbReference type="PANTHER" id="PTHR43585:SF2">
    <property type="entry name" value="ATP-GRASP ENZYME FSQD"/>
    <property type="match status" value="1"/>
</dbReference>
<comment type="caution">
    <text evidence="6">The sequence shown here is derived from an EMBL/GenBank/DDBJ whole genome shotgun (WGS) entry which is preliminary data.</text>
</comment>
<keyword evidence="3 4" id="KW-0067">ATP-binding</keyword>
<dbReference type="InterPro" id="IPR040570">
    <property type="entry name" value="LAL_C2"/>
</dbReference>
<sequence>MVMECIVFLETHKSGSSRDAIEAAVQMGFFTILFTQQMKKLHQREEYPDVHQMIFVKDLRDKGVIYEHLRIINKQEKQIKALVSFVDPFVHLAAEIAAELGSASLSVDALYKMEDKTRFRETLKGHPAAPEHAVLPLKEDGDTLFHTHVNQLPVILKSPVSNGSKDVLLIDDKDAFLTACSSFKKQAGLSSLLLEEYVEGPQYLIEIIVEHGKVHLAAVIEQVISKEARFIITGYLMPAPLPDSSLEELQTVMESIVEQLGLSHGTCHAEMRRTVHGWKLIEINPRISGSAVNQLIYEATGISLVKETLKLNLGYPIDCTPKNQLSAYAHFITMQRKGKLIKVTGKQKAKTVEHIKKVYVKPRRGSILSAPVSMGHRYAYVIAAAPDPEEAVSAATSAAREIKFHLEPV</sequence>
<dbReference type="Pfam" id="PF18130">
    <property type="entry name" value="ATPgrasp_N"/>
    <property type="match status" value="1"/>
</dbReference>
<evidence type="ECO:0000256" key="4">
    <source>
        <dbReference type="PROSITE-ProRule" id="PRU00409"/>
    </source>
</evidence>
<evidence type="ECO:0000256" key="2">
    <source>
        <dbReference type="ARBA" id="ARBA00022741"/>
    </source>
</evidence>
<dbReference type="Gene3D" id="3.40.50.20">
    <property type="match status" value="1"/>
</dbReference>
<dbReference type="EMBL" id="WMET01000005">
    <property type="protein sequence ID" value="MYL21563.1"/>
    <property type="molecule type" value="Genomic_DNA"/>
</dbReference>
<feature type="domain" description="ATP-grasp" evidence="5">
    <location>
        <begin position="118"/>
        <end position="313"/>
    </location>
</feature>
<dbReference type="Proteomes" id="UP000460949">
    <property type="component" value="Unassembled WGS sequence"/>
</dbReference>
<dbReference type="InterPro" id="IPR041472">
    <property type="entry name" value="BL00235/CARNS1_N"/>
</dbReference>
<dbReference type="InterPro" id="IPR011761">
    <property type="entry name" value="ATP-grasp"/>
</dbReference>
<evidence type="ECO:0000313" key="6">
    <source>
        <dbReference type="EMBL" id="MYL21563.1"/>
    </source>
</evidence>
<dbReference type="Pfam" id="PF18603">
    <property type="entry name" value="LAL_C2"/>
    <property type="match status" value="1"/>
</dbReference>
<dbReference type="Pfam" id="PF13535">
    <property type="entry name" value="ATP-grasp_4"/>
    <property type="match status" value="1"/>
</dbReference>
<dbReference type="SUPFAM" id="SSF56059">
    <property type="entry name" value="Glutathione synthetase ATP-binding domain-like"/>
    <property type="match status" value="1"/>
</dbReference>
<keyword evidence="1" id="KW-0436">Ligase</keyword>
<keyword evidence="2 4" id="KW-0547">Nucleotide-binding</keyword>
<reference evidence="6 7" key="1">
    <citation type="submission" date="2019-11" db="EMBL/GenBank/DDBJ databases">
        <title>Genome sequences of 17 halophilic strains isolated from different environments.</title>
        <authorList>
            <person name="Furrow R.E."/>
        </authorList>
    </citation>
    <scope>NUCLEOTIDE SEQUENCE [LARGE SCALE GENOMIC DNA]</scope>
    <source>
        <strain evidence="6 7">22511_23_Filter</strain>
    </source>
</reference>
<accession>A0A845DV67</accession>
<dbReference type="GO" id="GO:0005524">
    <property type="term" value="F:ATP binding"/>
    <property type="evidence" value="ECO:0007669"/>
    <property type="project" value="UniProtKB-UniRule"/>
</dbReference>
<dbReference type="GO" id="GO:0046872">
    <property type="term" value="F:metal ion binding"/>
    <property type="evidence" value="ECO:0007669"/>
    <property type="project" value="InterPro"/>
</dbReference>
<gene>
    <name evidence="6" type="ORF">GLW04_16790</name>
</gene>
<evidence type="ECO:0000256" key="3">
    <source>
        <dbReference type="ARBA" id="ARBA00022840"/>
    </source>
</evidence>
<evidence type="ECO:0000256" key="1">
    <source>
        <dbReference type="ARBA" id="ARBA00022598"/>
    </source>
</evidence>
<dbReference type="Gene3D" id="3.30.470.20">
    <property type="entry name" value="ATP-grasp fold, B domain"/>
    <property type="match status" value="1"/>
</dbReference>
<evidence type="ECO:0000313" key="7">
    <source>
        <dbReference type="Proteomes" id="UP000460949"/>
    </source>
</evidence>
<name>A0A845DV67_9BACI</name>
<proteinExistence type="predicted"/>
<protein>
    <submittedName>
        <fullName evidence="6">ATP-grasp domain-containing protein</fullName>
    </submittedName>
</protein>
<organism evidence="6 7">
    <name type="scientific">Halobacillus litoralis</name>
    <dbReference type="NCBI Taxonomy" id="45668"/>
    <lineage>
        <taxon>Bacteria</taxon>
        <taxon>Bacillati</taxon>
        <taxon>Bacillota</taxon>
        <taxon>Bacilli</taxon>
        <taxon>Bacillales</taxon>
        <taxon>Bacillaceae</taxon>
        <taxon>Halobacillus</taxon>
    </lineage>
</organism>